<evidence type="ECO:0000313" key="1">
    <source>
        <dbReference type="Ensembl" id="ENSPLAP00000017577.1"/>
    </source>
</evidence>
<dbReference type="AlphaFoldDB" id="A0A3B3UY29"/>
<sequence length="84" mass="9672">MYQHHGNKIHTLIATKLFLSYCLARLNALRSFSLVENTTDLLQWPICGEPLYRSLSSSPNHISTLILVSSPCFKEKIMFSIRIY</sequence>
<accession>A0A3B3UY29</accession>
<name>A0A3B3UY29_9TELE</name>
<keyword evidence="2" id="KW-1185">Reference proteome</keyword>
<proteinExistence type="predicted"/>
<organism evidence="1 2">
    <name type="scientific">Poecilia latipinna</name>
    <name type="common">sailfin molly</name>
    <dbReference type="NCBI Taxonomy" id="48699"/>
    <lineage>
        <taxon>Eukaryota</taxon>
        <taxon>Metazoa</taxon>
        <taxon>Chordata</taxon>
        <taxon>Craniata</taxon>
        <taxon>Vertebrata</taxon>
        <taxon>Euteleostomi</taxon>
        <taxon>Actinopterygii</taxon>
        <taxon>Neopterygii</taxon>
        <taxon>Teleostei</taxon>
        <taxon>Neoteleostei</taxon>
        <taxon>Acanthomorphata</taxon>
        <taxon>Ovalentaria</taxon>
        <taxon>Atherinomorphae</taxon>
        <taxon>Cyprinodontiformes</taxon>
        <taxon>Poeciliidae</taxon>
        <taxon>Poeciliinae</taxon>
        <taxon>Poecilia</taxon>
    </lineage>
</organism>
<dbReference type="Proteomes" id="UP000261500">
    <property type="component" value="Unplaced"/>
</dbReference>
<dbReference type="Ensembl" id="ENSPLAT00000026849.1">
    <property type="protein sequence ID" value="ENSPLAP00000017577.1"/>
    <property type="gene ID" value="ENSPLAG00000022013.1"/>
</dbReference>
<reference evidence="1" key="2">
    <citation type="submission" date="2025-09" db="UniProtKB">
        <authorList>
            <consortium name="Ensembl"/>
        </authorList>
    </citation>
    <scope>IDENTIFICATION</scope>
</reference>
<reference evidence="1" key="1">
    <citation type="submission" date="2025-08" db="UniProtKB">
        <authorList>
            <consortium name="Ensembl"/>
        </authorList>
    </citation>
    <scope>IDENTIFICATION</scope>
</reference>
<evidence type="ECO:0000313" key="2">
    <source>
        <dbReference type="Proteomes" id="UP000261500"/>
    </source>
</evidence>
<protein>
    <submittedName>
        <fullName evidence="1">Uncharacterized protein</fullName>
    </submittedName>
</protein>